<sequence length="61" mass="6586">MLVEGNAALTPGTTLKIVVHNTAGDGELDESIPDKMIVMSVTHFEDRFRFVSRAQLGVVNG</sequence>
<dbReference type="AlphaFoldDB" id="A0A376YJL8"/>
<dbReference type="EMBL" id="UGCD01000004">
    <property type="protein sequence ID" value="STK06030.1"/>
    <property type="molecule type" value="Genomic_DNA"/>
</dbReference>
<proteinExistence type="predicted"/>
<protein>
    <submittedName>
        <fullName evidence="1">Putative tail length determination protein</fullName>
    </submittedName>
</protein>
<evidence type="ECO:0000313" key="2">
    <source>
        <dbReference type="Proteomes" id="UP000254159"/>
    </source>
</evidence>
<gene>
    <name evidence="1" type="ORF">NCTC10865_06444</name>
</gene>
<accession>A0A376YJL8</accession>
<dbReference type="Proteomes" id="UP000254159">
    <property type="component" value="Unassembled WGS sequence"/>
</dbReference>
<name>A0A376YJL8_ECOLX</name>
<reference evidence="1 2" key="1">
    <citation type="submission" date="2018-06" db="EMBL/GenBank/DDBJ databases">
        <authorList>
            <consortium name="Pathogen Informatics"/>
            <person name="Doyle S."/>
        </authorList>
    </citation>
    <scope>NUCLEOTIDE SEQUENCE [LARGE SCALE GENOMIC DNA]</scope>
    <source>
        <strain evidence="1 2">NCTC10865</strain>
    </source>
</reference>
<evidence type="ECO:0000313" key="1">
    <source>
        <dbReference type="EMBL" id="STK06030.1"/>
    </source>
</evidence>
<organism evidence="1 2">
    <name type="scientific">Escherichia coli</name>
    <dbReference type="NCBI Taxonomy" id="562"/>
    <lineage>
        <taxon>Bacteria</taxon>
        <taxon>Pseudomonadati</taxon>
        <taxon>Pseudomonadota</taxon>
        <taxon>Gammaproteobacteria</taxon>
        <taxon>Enterobacterales</taxon>
        <taxon>Enterobacteriaceae</taxon>
        <taxon>Escherichia</taxon>
    </lineage>
</organism>